<feature type="region of interest" description="Disordered" evidence="1">
    <location>
        <begin position="973"/>
        <end position="1011"/>
    </location>
</feature>
<feature type="domain" description="Dystroglycan-type cadherin-like" evidence="2">
    <location>
        <begin position="55"/>
        <end position="154"/>
    </location>
</feature>
<proteinExistence type="predicted"/>
<dbReference type="Proteomes" id="UP000193077">
    <property type="component" value="Unassembled WGS sequence"/>
</dbReference>
<dbReference type="EMBL" id="FWFO01000005">
    <property type="protein sequence ID" value="SLN70657.1"/>
    <property type="molecule type" value="Genomic_DNA"/>
</dbReference>
<accession>A0A1Y5TS89</accession>
<evidence type="ECO:0000256" key="1">
    <source>
        <dbReference type="SAM" id="MobiDB-lite"/>
    </source>
</evidence>
<evidence type="ECO:0000259" key="2">
    <source>
        <dbReference type="SMART" id="SM00736"/>
    </source>
</evidence>
<dbReference type="SMART" id="SM00736">
    <property type="entry name" value="CADG"/>
    <property type="match status" value="2"/>
</dbReference>
<feature type="compositionally biased region" description="Basic and acidic residues" evidence="1">
    <location>
        <begin position="981"/>
        <end position="1007"/>
    </location>
</feature>
<dbReference type="PANTHER" id="PTHR14139:SF2">
    <property type="entry name" value="CALSYNTENIN-1"/>
    <property type="match status" value="1"/>
</dbReference>
<dbReference type="PANTHER" id="PTHR14139">
    <property type="entry name" value="CALSYNTENIN"/>
    <property type="match status" value="1"/>
</dbReference>
<dbReference type="InterPro" id="IPR006644">
    <property type="entry name" value="Cadg"/>
</dbReference>
<dbReference type="Gene3D" id="2.60.40.10">
    <property type="entry name" value="Immunoglobulins"/>
    <property type="match status" value="5"/>
</dbReference>
<keyword evidence="4" id="KW-1185">Reference proteome</keyword>
<feature type="compositionally biased region" description="Polar residues" evidence="1">
    <location>
        <begin position="615"/>
        <end position="631"/>
    </location>
</feature>
<dbReference type="GO" id="GO:0016020">
    <property type="term" value="C:membrane"/>
    <property type="evidence" value="ECO:0007669"/>
    <property type="project" value="InterPro"/>
</dbReference>
<organism evidence="3 4">
    <name type="scientific">Falsiruegeria litorea R37</name>
    <dbReference type="NCBI Taxonomy" id="1200284"/>
    <lineage>
        <taxon>Bacteria</taxon>
        <taxon>Pseudomonadati</taxon>
        <taxon>Pseudomonadota</taxon>
        <taxon>Alphaproteobacteria</taxon>
        <taxon>Rhodobacterales</taxon>
        <taxon>Roseobacteraceae</taxon>
        <taxon>Falsiruegeria</taxon>
    </lineage>
</organism>
<dbReference type="InterPro" id="IPR013783">
    <property type="entry name" value="Ig-like_fold"/>
</dbReference>
<feature type="region of interest" description="Disordered" evidence="1">
    <location>
        <begin position="1049"/>
        <end position="1101"/>
    </location>
</feature>
<dbReference type="AlphaFoldDB" id="A0A1Y5TS89"/>
<evidence type="ECO:0000313" key="4">
    <source>
        <dbReference type="Proteomes" id="UP000193077"/>
    </source>
</evidence>
<feature type="compositionally biased region" description="Acidic residues" evidence="1">
    <location>
        <begin position="1091"/>
        <end position="1101"/>
    </location>
</feature>
<sequence length="1101" mass="112991">MDRYGNWHYAVDNSNAAVQRLAAGEEGHATYRVSSADGTPHQIRITIHGTNDAPVLTASTASATEDGAKASGRMSATEVDSSDTLTYTLGGAQPPGFDLKSDGSWTFDPTDAAYQHLSATDTQQITIPVTVTDSAHATDTQNLVITIHGTNDAARFAGATTGDVTEDNVQFSAGRISTGWNNADVTDVDGAGEEKIVGAEINGVFQAIPADFGSYLQGAHGTFQTTHSADGHDKWRYYADNSNPLIQGLKDGEQLTDSVTFVTADGTRVPVNVTIHGHEDSVIIDTPDAPTAPMASVVEDTRMTASGQLLAHDADTKDSVSFVAQTTHTAYGTFTSDAAGHWSYRLDPHAADHLAGGSVFGGETFMITARSTDGSVSTQRVQITIAGTDDAAVVTGTHTGAVTEDTALTTGGKLDITDIDSGQPVFTAGTQTGSFGALTIGADGTWSYALDNTRPDVQAMTTGDTHTEQFFVTATDPSGGTTRQAITVTINGTDDRAVIAGTSAGTVTEDSHVSSSGLLTTGGQLTISDPDLAGFQEAFQSQTGAAGTYGSFTVAPDGTWSYAADNSQGAVQALGPGQTLTDTFQVTSDDGTTHAVSVTLNGTNDAPVLTAATASATEDGQSVTGQMSATDVDTGDTLSFAPANPVPGFTLGTDGSWSFDPTDAAYQHLAAGATQQVTIPVTVTDKAGATDTENLVITVTGTNDGPVVQPGDLGATQPGAGRTLSTSDLLSVVHATDVDSGDQLSISDVQVDPQFGSFHQSGGNWVFTPAAGTSHKDVPVTISVTDGHTTSSTTATLDVTAAATPPTATQVHGSGTTHLSGTLTGGVGGWAIDNGHGQSTLSLQGQYGTLTINPQTGHFDYHYQAQSAVIKQGGSGATSGRHTDTFHILQHGTHTSDADVQVNINVQSVHGNSGHHVDHTTLMGIDIVPVAPTQHDAPDDAAPTFEVTLDSGSQDLTADALGLSDLDGASVAARADSADAPDFHEGKGPEVPDEHLGESVHSPHDSDLVNPYLDAIGANQQSDTATPSQDYDHANPYITALGVDASMSTDAPVVDPTTLDDPVNAEVPGSDAASDHAEADLPPDDPIVPLPEDDDPSTNSG</sequence>
<feature type="region of interest" description="Disordered" evidence="1">
    <location>
        <begin position="615"/>
        <end position="641"/>
    </location>
</feature>
<name>A0A1Y5TS89_9RHOB</name>
<dbReference type="Pfam" id="PF17803">
    <property type="entry name" value="Cadherin_4"/>
    <property type="match status" value="6"/>
</dbReference>
<protein>
    <recommendedName>
        <fullName evidence="2">Dystroglycan-type cadherin-like domain-containing protein</fullName>
    </recommendedName>
</protein>
<gene>
    <name evidence="3" type="ORF">TRL7639_04189</name>
</gene>
<evidence type="ECO:0000313" key="3">
    <source>
        <dbReference type="EMBL" id="SLN70657.1"/>
    </source>
</evidence>
<reference evidence="3 4" key="1">
    <citation type="submission" date="2017-03" db="EMBL/GenBank/DDBJ databases">
        <authorList>
            <person name="Afonso C.L."/>
            <person name="Miller P.J."/>
            <person name="Scott M.A."/>
            <person name="Spackman E."/>
            <person name="Goraichik I."/>
            <person name="Dimitrov K.M."/>
            <person name="Suarez D.L."/>
            <person name="Swayne D.E."/>
        </authorList>
    </citation>
    <scope>NUCLEOTIDE SEQUENCE [LARGE SCALE GENOMIC DNA]</scope>
    <source>
        <strain evidence="3 4">CECT 7639</strain>
    </source>
</reference>
<dbReference type="InterPro" id="IPR040853">
    <property type="entry name" value="RapA2_cadherin-like"/>
</dbReference>
<feature type="domain" description="Dystroglycan-type cadherin-like" evidence="2">
    <location>
        <begin position="608"/>
        <end position="706"/>
    </location>
</feature>
<dbReference type="InterPro" id="IPR010221">
    <property type="entry name" value="VCBS_dom"/>
</dbReference>
<dbReference type="NCBIfam" id="TIGR01965">
    <property type="entry name" value="VCBS_repeat"/>
    <property type="match status" value="8"/>
</dbReference>